<comment type="caution">
    <text evidence="1">The sequence shown here is derived from an EMBL/GenBank/DDBJ whole genome shotgun (WGS) entry which is preliminary data.</text>
</comment>
<proteinExistence type="predicted"/>
<protein>
    <submittedName>
        <fullName evidence="1">Uncharacterized protein</fullName>
    </submittedName>
</protein>
<evidence type="ECO:0000313" key="2">
    <source>
        <dbReference type="Proteomes" id="UP000626092"/>
    </source>
</evidence>
<accession>A0A834GS58</accession>
<reference evidence="1" key="1">
    <citation type="submission" date="2019-11" db="EMBL/GenBank/DDBJ databases">
        <authorList>
            <person name="Liu Y."/>
            <person name="Hou J."/>
            <person name="Li T.-Q."/>
            <person name="Guan C.-H."/>
            <person name="Wu X."/>
            <person name="Wu H.-Z."/>
            <person name="Ling F."/>
            <person name="Zhang R."/>
            <person name="Shi X.-G."/>
            <person name="Ren J.-P."/>
            <person name="Chen E.-F."/>
            <person name="Sun J.-M."/>
        </authorList>
    </citation>
    <scope>NUCLEOTIDE SEQUENCE</scope>
    <source>
        <strain evidence="1">Adult_tree_wgs_1</strain>
        <tissue evidence="1">Leaves</tissue>
    </source>
</reference>
<dbReference type="EMBL" id="WJXA01000006">
    <property type="protein sequence ID" value="KAF7140860.1"/>
    <property type="molecule type" value="Genomic_DNA"/>
</dbReference>
<sequence length="140" mass="15261">MVTAICEEQGLMAPEKLFPGTFNPITGGSLERSKLLSQSPLPDNFGFTTPSARTQSDRIEQYMGIMATQLQAVQGKQKKLETQMHRTTRDISTIKKGMLWIAARCGREGDVYVPTKADLRESTTEEAEGVHVVGTSGGVS</sequence>
<dbReference type="AlphaFoldDB" id="A0A834GS58"/>
<name>A0A834GS58_RHOSS</name>
<keyword evidence="2" id="KW-1185">Reference proteome</keyword>
<evidence type="ECO:0000313" key="1">
    <source>
        <dbReference type="EMBL" id="KAF7140860.1"/>
    </source>
</evidence>
<gene>
    <name evidence="1" type="ORF">RHSIM_Rhsim06G0089500</name>
</gene>
<dbReference type="Proteomes" id="UP000626092">
    <property type="component" value="Unassembled WGS sequence"/>
</dbReference>
<organism evidence="1 2">
    <name type="scientific">Rhododendron simsii</name>
    <name type="common">Sims's rhododendron</name>
    <dbReference type="NCBI Taxonomy" id="118357"/>
    <lineage>
        <taxon>Eukaryota</taxon>
        <taxon>Viridiplantae</taxon>
        <taxon>Streptophyta</taxon>
        <taxon>Embryophyta</taxon>
        <taxon>Tracheophyta</taxon>
        <taxon>Spermatophyta</taxon>
        <taxon>Magnoliopsida</taxon>
        <taxon>eudicotyledons</taxon>
        <taxon>Gunneridae</taxon>
        <taxon>Pentapetalae</taxon>
        <taxon>asterids</taxon>
        <taxon>Ericales</taxon>
        <taxon>Ericaceae</taxon>
        <taxon>Ericoideae</taxon>
        <taxon>Rhodoreae</taxon>
        <taxon>Rhododendron</taxon>
    </lineage>
</organism>